<dbReference type="Proteomes" id="UP000265566">
    <property type="component" value="Chromosome 3"/>
</dbReference>
<evidence type="ECO:0008006" key="4">
    <source>
        <dbReference type="Google" id="ProtNLM"/>
    </source>
</evidence>
<comment type="caution">
    <text evidence="2">The sequence shown here is derived from an EMBL/GenBank/DDBJ whole genome shotgun (WGS) entry which is preliminary data.</text>
</comment>
<feature type="signal peptide" evidence="1">
    <location>
        <begin position="1"/>
        <end position="23"/>
    </location>
</feature>
<protein>
    <recommendedName>
        <fullName evidence="4">Transmembrane protein</fullName>
    </recommendedName>
</protein>
<sequence length="102" mass="12538">MMGWWESFIVIPPNLFILWECWCGGERKKSIRRGLRLIWHATIWVLWKARNDKIFNNRNLVVDIVEDIKVVTWWWSLEIMAMSPCMFYEWCWNPRDCLSRLC</sequence>
<gene>
    <name evidence="2" type="ORF">MtrunA17_Chr3g0135241</name>
</gene>
<name>A0A396IY43_MEDTR</name>
<feature type="chain" id="PRO_5017439844" description="Transmembrane protein" evidence="1">
    <location>
        <begin position="24"/>
        <end position="102"/>
    </location>
</feature>
<dbReference type="EMBL" id="PSQE01000003">
    <property type="protein sequence ID" value="RHN70410.1"/>
    <property type="molecule type" value="Genomic_DNA"/>
</dbReference>
<organism evidence="2 3">
    <name type="scientific">Medicago truncatula</name>
    <name type="common">Barrel medic</name>
    <name type="synonym">Medicago tribuloides</name>
    <dbReference type="NCBI Taxonomy" id="3880"/>
    <lineage>
        <taxon>Eukaryota</taxon>
        <taxon>Viridiplantae</taxon>
        <taxon>Streptophyta</taxon>
        <taxon>Embryophyta</taxon>
        <taxon>Tracheophyta</taxon>
        <taxon>Spermatophyta</taxon>
        <taxon>Magnoliopsida</taxon>
        <taxon>eudicotyledons</taxon>
        <taxon>Gunneridae</taxon>
        <taxon>Pentapetalae</taxon>
        <taxon>rosids</taxon>
        <taxon>fabids</taxon>
        <taxon>Fabales</taxon>
        <taxon>Fabaceae</taxon>
        <taxon>Papilionoideae</taxon>
        <taxon>50 kb inversion clade</taxon>
        <taxon>NPAAA clade</taxon>
        <taxon>Hologalegina</taxon>
        <taxon>IRL clade</taxon>
        <taxon>Trifolieae</taxon>
        <taxon>Medicago</taxon>
    </lineage>
</organism>
<reference evidence="3" key="1">
    <citation type="journal article" date="2018" name="Nat. Plants">
        <title>Whole-genome landscape of Medicago truncatula symbiotic genes.</title>
        <authorList>
            <person name="Pecrix Y."/>
            <person name="Staton S.E."/>
            <person name="Sallet E."/>
            <person name="Lelandais-Briere C."/>
            <person name="Moreau S."/>
            <person name="Carrere S."/>
            <person name="Blein T."/>
            <person name="Jardinaud M.F."/>
            <person name="Latrasse D."/>
            <person name="Zouine M."/>
            <person name="Zahm M."/>
            <person name="Kreplak J."/>
            <person name="Mayjonade B."/>
            <person name="Satge C."/>
            <person name="Perez M."/>
            <person name="Cauet S."/>
            <person name="Marande W."/>
            <person name="Chantry-Darmon C."/>
            <person name="Lopez-Roques C."/>
            <person name="Bouchez O."/>
            <person name="Berard A."/>
            <person name="Debelle F."/>
            <person name="Munos S."/>
            <person name="Bendahmane A."/>
            <person name="Berges H."/>
            <person name="Niebel A."/>
            <person name="Buitink J."/>
            <person name="Frugier F."/>
            <person name="Benhamed M."/>
            <person name="Crespi M."/>
            <person name="Gouzy J."/>
            <person name="Gamas P."/>
        </authorList>
    </citation>
    <scope>NUCLEOTIDE SEQUENCE [LARGE SCALE GENOMIC DNA]</scope>
    <source>
        <strain evidence="3">cv. Jemalong A17</strain>
    </source>
</reference>
<dbReference type="AlphaFoldDB" id="A0A396IY43"/>
<evidence type="ECO:0000313" key="3">
    <source>
        <dbReference type="Proteomes" id="UP000265566"/>
    </source>
</evidence>
<proteinExistence type="predicted"/>
<accession>A0A396IY43</accession>
<evidence type="ECO:0000256" key="1">
    <source>
        <dbReference type="SAM" id="SignalP"/>
    </source>
</evidence>
<dbReference type="Gramene" id="rna18989">
    <property type="protein sequence ID" value="RHN70410.1"/>
    <property type="gene ID" value="gene18989"/>
</dbReference>
<evidence type="ECO:0000313" key="2">
    <source>
        <dbReference type="EMBL" id="RHN70410.1"/>
    </source>
</evidence>
<keyword evidence="1" id="KW-0732">Signal</keyword>